<proteinExistence type="predicted"/>
<dbReference type="Proteomes" id="UP000013034">
    <property type="component" value="Unassembled WGS sequence"/>
</dbReference>
<sequence length="480" mass="53318">MRPFTCKMSATTSYLQKKIIYSEGHANNEMLGGHMYKAFNFIASLCLITVGLSACGDNSNDDMVTITPPVETSDCFWQGPYVRENPATNFAFPDTGSTYWSAKYTLPEGAVLRLKGDFPYARYMSINSYKSDTSPADAISDSSIIPDANGINPFVDGNVRNNPNRSYTLNIAAGEAVQGRPANTMYDYAKDGAAAVLLYRVYVPNKGKNQLGGVKLPKVELTTRQGQVLTGQEACKALNSENKILSIPVIPAETYAKARQNNPAKEIPVWRASYTSAFTLQCEFYGICDTNPVRSVAYYANLDNQYISTFLDRSIKPIVVIRGKIPKVPKTWDGEDLLDSKNAQLRYWSICQNEYYSQKVTDCLFDENTSINPDGKYTIVTGLESDRPSNATKECGVDFLKWPENGDGFSLAEGRQDNKNDARIIIRNMLPASNFQNAIQNTKTPGDESAVMGEYLPQARYYTKAEFEALGCNAYQKLNF</sequence>
<protein>
    <recommendedName>
        <fullName evidence="3">Lipoprotein</fullName>
    </recommendedName>
</protein>
<evidence type="ECO:0000313" key="2">
    <source>
        <dbReference type="Proteomes" id="UP000013034"/>
    </source>
</evidence>
<accession>A0ABP2TMW3</accession>
<evidence type="ECO:0008006" key="3">
    <source>
        <dbReference type="Google" id="ProtNLM"/>
    </source>
</evidence>
<dbReference type="EMBL" id="APOI01000018">
    <property type="protein sequence ID" value="ENU23224.1"/>
    <property type="molecule type" value="Genomic_DNA"/>
</dbReference>
<name>A0ABP2TMW3_9GAMM</name>
<keyword evidence="2" id="KW-1185">Reference proteome</keyword>
<gene>
    <name evidence="1" type="ORF">F993_02372</name>
</gene>
<evidence type="ECO:0000313" key="1">
    <source>
        <dbReference type="EMBL" id="ENU23224.1"/>
    </source>
</evidence>
<comment type="caution">
    <text evidence="1">The sequence shown here is derived from an EMBL/GenBank/DDBJ whole genome shotgun (WGS) entry which is preliminary data.</text>
</comment>
<reference evidence="1 2" key="1">
    <citation type="submission" date="2013-02" db="EMBL/GenBank/DDBJ databases">
        <title>The Genome Sequence of Acinetobacter sp. NIPH 809.</title>
        <authorList>
            <consortium name="The Broad Institute Genome Sequencing Platform"/>
            <consortium name="The Broad Institute Genome Sequencing Center for Infectious Disease"/>
            <person name="Cerqueira G."/>
            <person name="Feldgarden M."/>
            <person name="Courvalin P."/>
            <person name="Perichon B."/>
            <person name="Grillot-Courvalin C."/>
            <person name="Clermont D."/>
            <person name="Rocha E."/>
            <person name="Yoon E.-J."/>
            <person name="Nemec A."/>
            <person name="Walker B."/>
            <person name="Young S.K."/>
            <person name="Zeng Q."/>
            <person name="Gargeya S."/>
            <person name="Fitzgerald M."/>
            <person name="Haas B."/>
            <person name="Abouelleil A."/>
            <person name="Alvarado L."/>
            <person name="Arachchi H.M."/>
            <person name="Berlin A.M."/>
            <person name="Chapman S.B."/>
            <person name="Dewar J."/>
            <person name="Goldberg J."/>
            <person name="Griggs A."/>
            <person name="Gujja S."/>
            <person name="Hansen M."/>
            <person name="Howarth C."/>
            <person name="Imamovic A."/>
            <person name="Larimer J."/>
            <person name="McCowan C."/>
            <person name="Murphy C."/>
            <person name="Neiman D."/>
            <person name="Pearson M."/>
            <person name="Priest M."/>
            <person name="Roberts A."/>
            <person name="Saif S."/>
            <person name="Shea T."/>
            <person name="Sisk P."/>
            <person name="Sykes S."/>
            <person name="Wortman J."/>
            <person name="Nusbaum C."/>
            <person name="Birren B."/>
        </authorList>
    </citation>
    <scope>NUCLEOTIDE SEQUENCE [LARGE SCALE GENOMIC DNA]</scope>
    <source>
        <strain evidence="1 2">NIPH 809</strain>
    </source>
</reference>
<organism evidence="1 2">
    <name type="scientific">Acinetobacter proteolyticus</name>
    <dbReference type="NCBI Taxonomy" id="1776741"/>
    <lineage>
        <taxon>Bacteria</taxon>
        <taxon>Pseudomonadati</taxon>
        <taxon>Pseudomonadota</taxon>
        <taxon>Gammaproteobacteria</taxon>
        <taxon>Moraxellales</taxon>
        <taxon>Moraxellaceae</taxon>
        <taxon>Acinetobacter</taxon>
    </lineage>
</organism>